<reference evidence="2" key="1">
    <citation type="submission" date="2020-02" db="EMBL/GenBank/DDBJ databases">
        <authorList>
            <person name="Meier V. D."/>
        </authorList>
    </citation>
    <scope>NUCLEOTIDE SEQUENCE</scope>
    <source>
        <strain evidence="2">AVDCRST_MAG59</strain>
    </source>
</reference>
<feature type="region of interest" description="Disordered" evidence="1">
    <location>
        <begin position="121"/>
        <end position="150"/>
    </location>
</feature>
<feature type="compositionally biased region" description="Gly residues" evidence="1">
    <location>
        <begin position="199"/>
        <end position="215"/>
    </location>
</feature>
<dbReference type="EMBL" id="CADCWF010000354">
    <property type="protein sequence ID" value="CAA9582453.1"/>
    <property type="molecule type" value="Genomic_DNA"/>
</dbReference>
<feature type="compositionally biased region" description="Low complexity" evidence="1">
    <location>
        <begin position="228"/>
        <end position="240"/>
    </location>
</feature>
<feature type="compositionally biased region" description="Polar residues" evidence="1">
    <location>
        <begin position="274"/>
        <end position="286"/>
    </location>
</feature>
<accession>A0A6J4VLB5</accession>
<dbReference type="AlphaFoldDB" id="A0A6J4VLB5"/>
<feature type="region of interest" description="Disordered" evidence="1">
    <location>
        <begin position="162"/>
        <end position="318"/>
    </location>
</feature>
<evidence type="ECO:0000313" key="2">
    <source>
        <dbReference type="EMBL" id="CAA9582453.1"/>
    </source>
</evidence>
<organism evidence="2">
    <name type="scientific">uncultured Thermomicrobiales bacterium</name>
    <dbReference type="NCBI Taxonomy" id="1645740"/>
    <lineage>
        <taxon>Bacteria</taxon>
        <taxon>Pseudomonadati</taxon>
        <taxon>Thermomicrobiota</taxon>
        <taxon>Thermomicrobia</taxon>
        <taxon>Thermomicrobiales</taxon>
        <taxon>environmental samples</taxon>
    </lineage>
</organism>
<gene>
    <name evidence="2" type="ORF">AVDCRST_MAG59-4964</name>
</gene>
<name>A0A6J4VLB5_9BACT</name>
<protein>
    <submittedName>
        <fullName evidence="2">Uncharacterized protein</fullName>
    </submittedName>
</protein>
<proteinExistence type="predicted"/>
<sequence length="318" mass="33579">MRSGSRFDRTAVARRVGRIDGRPPLPAFRCGVAEPRDGYEVTAATSRRLSRYTIEATLHPPSSPLATPASAEAWQATIAGTEELSFVKGTGDLLDGLYLRPYPNLRPYAEGRMVARDVAVDGDPVAPEPPPLHSVPTGTPVVPSDAGGGDLVLLRLPSHLGVGDRPASSQEQPGVLGSRALRRSPHRPRRPGARRDGCRSGGRGWTDTSRGGGPSAGRPAVSSSWQIPSSPLFAPRSAAPRSRRTTTGRMRSEASRSWCGARGRWWPTRGRSAPTRTPSLAWSPSRATCGPPSRPPATGTSGRSGAAGSRPPAAGWKS</sequence>
<evidence type="ECO:0000256" key="1">
    <source>
        <dbReference type="SAM" id="MobiDB-lite"/>
    </source>
</evidence>
<feature type="compositionally biased region" description="Basic residues" evidence="1">
    <location>
        <begin position="180"/>
        <end position="192"/>
    </location>
</feature>
<feature type="compositionally biased region" description="Low complexity" evidence="1">
    <location>
        <begin position="296"/>
        <end position="318"/>
    </location>
</feature>